<dbReference type="PROSITE" id="PS51257">
    <property type="entry name" value="PROKAR_LIPOPROTEIN"/>
    <property type="match status" value="1"/>
</dbReference>
<dbReference type="EMBL" id="BSNN01000002">
    <property type="protein sequence ID" value="GLQ34003.1"/>
    <property type="molecule type" value="Genomic_DNA"/>
</dbReference>
<sequence>MKIPFISMGAIVLISGCTELIEPRASDASQSGMEQVGARFQVLRQNTDAVANYNLLQSRGEIKVLRADDSSLLIMNGVRLIQTVGLGLDLHSYHANVPAAQVQARFEAHYRHVKFQDQVGQLTLICGSQVSQAQPRIIDETCLGEDLKIENSFWFSHDGRRITKSRQWVSDEIGYLVILHP</sequence>
<gene>
    <name evidence="1" type="ORF">GCM10007939_02860</name>
</gene>
<evidence type="ECO:0000313" key="2">
    <source>
        <dbReference type="Proteomes" id="UP001156694"/>
    </source>
</evidence>
<keyword evidence="2" id="KW-1185">Reference proteome</keyword>
<accession>A0ABQ5VSB1</accession>
<dbReference type="Gene3D" id="2.40.360.10">
    <property type="entry name" value="YmcC-like"/>
    <property type="match status" value="1"/>
</dbReference>
<dbReference type="Proteomes" id="UP001156694">
    <property type="component" value="Unassembled WGS sequence"/>
</dbReference>
<dbReference type="Pfam" id="PF11102">
    <property type="entry name" value="YjbF"/>
    <property type="match status" value="1"/>
</dbReference>
<comment type="caution">
    <text evidence="1">The sequence shown here is derived from an EMBL/GenBank/DDBJ whole genome shotgun (WGS) entry which is preliminary data.</text>
</comment>
<dbReference type="InterPro" id="IPR023373">
    <property type="entry name" value="YmcC_sf"/>
</dbReference>
<dbReference type="RefSeq" id="WP_284375475.1">
    <property type="nucleotide sequence ID" value="NZ_BSNN01000002.1"/>
</dbReference>
<name>A0ABQ5VSB1_9RHOB</name>
<proteinExistence type="predicted"/>
<organism evidence="1 2">
    <name type="scientific">Amylibacter marinus</name>
    <dbReference type="NCBI Taxonomy" id="1475483"/>
    <lineage>
        <taxon>Bacteria</taxon>
        <taxon>Pseudomonadati</taxon>
        <taxon>Pseudomonadota</taxon>
        <taxon>Alphaproteobacteria</taxon>
        <taxon>Rhodobacterales</taxon>
        <taxon>Paracoccaceae</taxon>
        <taxon>Amylibacter</taxon>
    </lineage>
</organism>
<dbReference type="InterPro" id="IPR021308">
    <property type="entry name" value="GfcB"/>
</dbReference>
<evidence type="ECO:0008006" key="3">
    <source>
        <dbReference type="Google" id="ProtNLM"/>
    </source>
</evidence>
<protein>
    <recommendedName>
        <fullName evidence="3">Group 4 capsule polysaccharide lipoprotein gfcB, YjbF</fullName>
    </recommendedName>
</protein>
<reference evidence="2" key="1">
    <citation type="journal article" date="2019" name="Int. J. Syst. Evol. Microbiol.">
        <title>The Global Catalogue of Microorganisms (GCM) 10K type strain sequencing project: providing services to taxonomists for standard genome sequencing and annotation.</title>
        <authorList>
            <consortium name="The Broad Institute Genomics Platform"/>
            <consortium name="The Broad Institute Genome Sequencing Center for Infectious Disease"/>
            <person name="Wu L."/>
            <person name="Ma J."/>
        </authorList>
    </citation>
    <scope>NUCLEOTIDE SEQUENCE [LARGE SCALE GENOMIC DNA]</scope>
    <source>
        <strain evidence="2">NBRC 110140</strain>
    </source>
</reference>
<dbReference type="SUPFAM" id="SSF159270">
    <property type="entry name" value="YmcC-like"/>
    <property type="match status" value="1"/>
</dbReference>
<evidence type="ECO:0000313" key="1">
    <source>
        <dbReference type="EMBL" id="GLQ34003.1"/>
    </source>
</evidence>